<dbReference type="InterPro" id="IPR009187">
    <property type="entry name" value="Prok_Ku"/>
</dbReference>
<dbReference type="SUPFAM" id="SSF100939">
    <property type="entry name" value="SPOC domain-like"/>
    <property type="match status" value="1"/>
</dbReference>
<dbReference type="EMBL" id="CP155573">
    <property type="protein sequence ID" value="XFO69182.1"/>
    <property type="molecule type" value="Genomic_DNA"/>
</dbReference>
<dbReference type="InterPro" id="IPR006164">
    <property type="entry name" value="DNA_bd_Ku70/Ku80"/>
</dbReference>
<organism evidence="4 5">
    <name type="scientific">Sporomusa silvacetica DSM 10669</name>
    <dbReference type="NCBI Taxonomy" id="1123289"/>
    <lineage>
        <taxon>Bacteria</taxon>
        <taxon>Bacillati</taxon>
        <taxon>Bacillota</taxon>
        <taxon>Negativicutes</taxon>
        <taxon>Selenomonadales</taxon>
        <taxon>Sporomusaceae</taxon>
        <taxon>Sporomusa</taxon>
    </lineage>
</organism>
<gene>
    <name evidence="4" type="primary">ku_2</name>
    <name evidence="2" type="synonym">ku</name>
    <name evidence="4" type="ORF">SPSIL_054120</name>
</gene>
<evidence type="ECO:0000313" key="4">
    <source>
        <dbReference type="EMBL" id="XFO69182.1"/>
    </source>
</evidence>
<keyword evidence="2" id="KW-0233">DNA recombination</keyword>
<dbReference type="NCBIfam" id="TIGR02772">
    <property type="entry name" value="Ku_bact"/>
    <property type="match status" value="1"/>
</dbReference>
<dbReference type="SMART" id="SM00559">
    <property type="entry name" value="Ku78"/>
    <property type="match status" value="1"/>
</dbReference>
<keyword evidence="1 2" id="KW-0238">DNA-binding</keyword>
<evidence type="ECO:0000313" key="5">
    <source>
        <dbReference type="Proteomes" id="UP000216752"/>
    </source>
</evidence>
<dbReference type="InterPro" id="IPR016194">
    <property type="entry name" value="SPOC-like_C_dom_sf"/>
</dbReference>
<keyword evidence="2" id="KW-0227">DNA damage</keyword>
<name>A0ABZ3IU34_9FIRM</name>
<dbReference type="PIRSF" id="PIRSF006493">
    <property type="entry name" value="Prok_Ku"/>
    <property type="match status" value="1"/>
</dbReference>
<accession>A0ABZ3IU34</accession>
<comment type="subunit">
    <text evidence="2">Homodimer. Interacts with LigD.</text>
</comment>
<dbReference type="PANTHER" id="PTHR41251:SF1">
    <property type="entry name" value="NON-HOMOLOGOUS END JOINING PROTEIN KU"/>
    <property type="match status" value="1"/>
</dbReference>
<keyword evidence="5" id="KW-1185">Reference proteome</keyword>
<protein>
    <recommendedName>
        <fullName evidence="2">Non-homologous end joining protein Ku</fullName>
    </recommendedName>
</protein>
<proteinExistence type="inferred from homology"/>
<comment type="similarity">
    <text evidence="2">Belongs to the prokaryotic Ku family.</text>
</comment>
<evidence type="ECO:0000256" key="1">
    <source>
        <dbReference type="ARBA" id="ARBA00023125"/>
    </source>
</evidence>
<dbReference type="Proteomes" id="UP000216752">
    <property type="component" value="Chromosome"/>
</dbReference>
<dbReference type="HAMAP" id="MF_01875">
    <property type="entry name" value="Prokaryotic_Ku"/>
    <property type="match status" value="1"/>
</dbReference>
<reference evidence="4" key="1">
    <citation type="submission" date="2024-05" db="EMBL/GenBank/DDBJ databases">
        <title>Isolation and characterization of Sporomusa carbonis sp. nov., a carboxydotrophic hydrogenogen in the genus of Sporomusa isolated from a charcoal burning pile.</title>
        <authorList>
            <person name="Boeer T."/>
            <person name="Rosenbaum F."/>
            <person name="Eysell L."/>
            <person name="Mueller V."/>
            <person name="Daniel R."/>
            <person name="Poehlein A."/>
        </authorList>
    </citation>
    <scope>NUCLEOTIDE SEQUENCE [LARGE SCALE GENOMIC DNA]</scope>
    <source>
        <strain evidence="4">DSM 10669</strain>
    </source>
</reference>
<comment type="function">
    <text evidence="2">With LigD forms a non-homologous end joining (NHEJ) DNA repair enzyme, which repairs dsDNA breaks with reduced fidelity. Binds linear dsDNA with 5'- and 3'- overhangs but not closed circular dsDNA nor ssDNA. Recruits and stimulates the ligase activity of LigD.</text>
</comment>
<feature type="domain" description="Ku" evidence="3">
    <location>
        <begin position="44"/>
        <end position="172"/>
    </location>
</feature>
<dbReference type="Pfam" id="PF02735">
    <property type="entry name" value="Ku"/>
    <property type="match status" value="1"/>
</dbReference>
<sequence length="259" mass="29104">MLSFGLVTVPVALYNATKKKTISFNQLRKTDYSRISYKKVDNDGVEVQQHELIKGYEISPDRYVVIDEYELEAITPQASRTIEINDFVKLEQIDPRHYDASYYLVPETGAQKAYALLLQSMAEANVVGVAKFVLRSKEYLAAIRPAEGVLTLSTMLFADEIVKAVEVETYLPCDVKLTDKELNMARQLINSLVTEFEPEKYENEYYKSVMSLIDSKAEAAVGAKQTEQGGKVIDIMAALEASINAIKAQEKPKKKRKTG</sequence>
<evidence type="ECO:0000259" key="3">
    <source>
        <dbReference type="SMART" id="SM00559"/>
    </source>
</evidence>
<dbReference type="Gene3D" id="2.40.290.10">
    <property type="match status" value="1"/>
</dbReference>
<dbReference type="PANTHER" id="PTHR41251">
    <property type="entry name" value="NON-HOMOLOGOUS END JOINING PROTEIN KU"/>
    <property type="match status" value="1"/>
</dbReference>
<evidence type="ECO:0000256" key="2">
    <source>
        <dbReference type="HAMAP-Rule" id="MF_01875"/>
    </source>
</evidence>
<keyword evidence="2" id="KW-0234">DNA repair</keyword>